<dbReference type="InterPro" id="IPR006577">
    <property type="entry name" value="UAS"/>
</dbReference>
<dbReference type="AlphaFoldDB" id="A0AAV6VN11"/>
<dbReference type="SUPFAM" id="SSF46934">
    <property type="entry name" value="UBA-like"/>
    <property type="match status" value="1"/>
</dbReference>
<evidence type="ECO:0000313" key="4">
    <source>
        <dbReference type="EMBL" id="KAG8197423.1"/>
    </source>
</evidence>
<dbReference type="InterPro" id="IPR009060">
    <property type="entry name" value="UBA-like_sf"/>
</dbReference>
<dbReference type="InterPro" id="IPR036249">
    <property type="entry name" value="Thioredoxin-like_sf"/>
</dbReference>
<accession>A0AAV6VN11</accession>
<sequence>MASTSDALIPSELNGTLIEQFCSVTGSDVEKAKKMLEICNWNLEMAVNMHVDSDYQDNGSVEAVASVDPEGIRAPIPQSRAVLVEEDHNFQYGLRSRKRRPHSVFDGFRDFQAEAEMQEQQTESAAEAPSVISDLKKRRTLEDLFRPPLDMMYRGNFESARDFGQMSNKWLMVNLQDSQEFSCQVLNRDVWSNPAVKSLISQHFVFWQVYSDSIDGQRYMQFYTPVVFPYIAILDPRTGEKLVVWNNVDAMSICEHIDSFLLEHTSPQEKDSHATEGSSSSTKTSSEIMACSLLDQSEEEQLRAALAASMKETNLVNIDDDSDVETFESDSEGVEGVKNNDIGKVSEASEQSNDSIDVVGVSEAKRNNLKKKIEVENWKDFLGSDDDPKSDLVLRLPDGNRQQISWPCTTKVKSLLLYIGEIGYDPEKYELVTNYPRRNLCQLDLWKSLKEVDLFPREMIFIQLKT</sequence>
<proteinExistence type="predicted"/>
<dbReference type="PANTHER" id="PTHR23322">
    <property type="entry name" value="FAS-ASSOCIATED PROTEIN"/>
    <property type="match status" value="1"/>
</dbReference>
<dbReference type="Pfam" id="PF14555">
    <property type="entry name" value="UBA_4"/>
    <property type="match status" value="1"/>
</dbReference>
<dbReference type="InterPro" id="IPR029071">
    <property type="entry name" value="Ubiquitin-like_domsf"/>
</dbReference>
<dbReference type="Pfam" id="PF13899">
    <property type="entry name" value="Thioredoxin_7"/>
    <property type="match status" value="1"/>
</dbReference>
<dbReference type="CDD" id="cd14345">
    <property type="entry name" value="UBA_UBXD7"/>
    <property type="match status" value="1"/>
</dbReference>
<protein>
    <recommendedName>
        <fullName evidence="3">UBX domain-containing protein</fullName>
    </recommendedName>
</protein>
<dbReference type="Gene3D" id="3.40.30.10">
    <property type="entry name" value="Glutaredoxin"/>
    <property type="match status" value="1"/>
</dbReference>
<evidence type="ECO:0000259" key="3">
    <source>
        <dbReference type="PROSITE" id="PS50033"/>
    </source>
</evidence>
<dbReference type="PROSITE" id="PS50033">
    <property type="entry name" value="UBX"/>
    <property type="match status" value="1"/>
</dbReference>
<feature type="domain" description="UBX" evidence="3">
    <location>
        <begin position="385"/>
        <end position="462"/>
    </location>
</feature>
<evidence type="ECO:0000313" key="5">
    <source>
        <dbReference type="Proteomes" id="UP000827092"/>
    </source>
</evidence>
<dbReference type="GO" id="GO:0043161">
    <property type="term" value="P:proteasome-mediated ubiquitin-dependent protein catabolic process"/>
    <property type="evidence" value="ECO:0007669"/>
    <property type="project" value="TreeGrafter"/>
</dbReference>
<feature type="region of interest" description="Disordered" evidence="2">
    <location>
        <begin position="317"/>
        <end position="349"/>
    </location>
</feature>
<dbReference type="SMART" id="SM00594">
    <property type="entry name" value="UAS"/>
    <property type="match status" value="1"/>
</dbReference>
<comment type="caution">
    <text evidence="4">The sequence shown here is derived from an EMBL/GenBank/DDBJ whole genome shotgun (WGS) entry which is preliminary data.</text>
</comment>
<dbReference type="InterPro" id="IPR050730">
    <property type="entry name" value="UBX_domain-protein"/>
</dbReference>
<reference evidence="4 5" key="1">
    <citation type="journal article" date="2022" name="Nat. Ecol. Evol.">
        <title>A masculinizing supergene underlies an exaggerated male reproductive morph in a spider.</title>
        <authorList>
            <person name="Hendrickx F."/>
            <person name="De Corte Z."/>
            <person name="Sonet G."/>
            <person name="Van Belleghem S.M."/>
            <person name="Kostlbacher S."/>
            <person name="Vangestel C."/>
        </authorList>
    </citation>
    <scope>NUCLEOTIDE SEQUENCE [LARGE SCALE GENOMIC DNA]</scope>
    <source>
        <strain evidence="4">W744_W776</strain>
    </source>
</reference>
<dbReference type="SUPFAM" id="SSF52833">
    <property type="entry name" value="Thioredoxin-like"/>
    <property type="match status" value="1"/>
</dbReference>
<dbReference type="PROSITE" id="PS50330">
    <property type="entry name" value="UIM"/>
    <property type="match status" value="1"/>
</dbReference>
<dbReference type="InterPro" id="IPR001012">
    <property type="entry name" value="UBX_dom"/>
</dbReference>
<dbReference type="CDD" id="cd02958">
    <property type="entry name" value="UAS"/>
    <property type="match status" value="1"/>
</dbReference>
<dbReference type="Proteomes" id="UP000827092">
    <property type="component" value="Unassembled WGS sequence"/>
</dbReference>
<dbReference type="FunFam" id="3.40.30.10:FF:000079">
    <property type="entry name" value="UBX domain-containing protein 7"/>
    <property type="match status" value="1"/>
</dbReference>
<organism evidence="4 5">
    <name type="scientific">Oedothorax gibbosus</name>
    <dbReference type="NCBI Taxonomy" id="931172"/>
    <lineage>
        <taxon>Eukaryota</taxon>
        <taxon>Metazoa</taxon>
        <taxon>Ecdysozoa</taxon>
        <taxon>Arthropoda</taxon>
        <taxon>Chelicerata</taxon>
        <taxon>Arachnida</taxon>
        <taxon>Araneae</taxon>
        <taxon>Araneomorphae</taxon>
        <taxon>Entelegynae</taxon>
        <taxon>Araneoidea</taxon>
        <taxon>Linyphiidae</taxon>
        <taxon>Erigoninae</taxon>
        <taxon>Oedothorax</taxon>
    </lineage>
</organism>
<dbReference type="GO" id="GO:0043130">
    <property type="term" value="F:ubiquitin binding"/>
    <property type="evidence" value="ECO:0007669"/>
    <property type="project" value="TreeGrafter"/>
</dbReference>
<dbReference type="Gene3D" id="1.10.8.10">
    <property type="entry name" value="DNA helicase RuvA subunit, C-terminal domain"/>
    <property type="match status" value="1"/>
</dbReference>
<gene>
    <name evidence="4" type="ORF">JTE90_014908</name>
</gene>
<dbReference type="InterPro" id="IPR003903">
    <property type="entry name" value="UIM_dom"/>
</dbReference>
<evidence type="ECO:0000256" key="2">
    <source>
        <dbReference type="SAM" id="MobiDB-lite"/>
    </source>
</evidence>
<dbReference type="EMBL" id="JAFNEN010000055">
    <property type="protein sequence ID" value="KAG8197423.1"/>
    <property type="molecule type" value="Genomic_DNA"/>
</dbReference>
<keyword evidence="1" id="KW-0597">Phosphoprotein</keyword>
<dbReference type="PANTHER" id="PTHR23322:SF6">
    <property type="entry name" value="UBX DOMAIN-CONTAINING PROTEIN 7"/>
    <property type="match status" value="1"/>
</dbReference>
<dbReference type="SUPFAM" id="SSF54236">
    <property type="entry name" value="Ubiquitin-like"/>
    <property type="match status" value="1"/>
</dbReference>
<dbReference type="Gene3D" id="3.10.20.90">
    <property type="entry name" value="Phosphatidylinositol 3-kinase Catalytic Subunit, Chain A, domain 1"/>
    <property type="match status" value="1"/>
</dbReference>
<dbReference type="GO" id="GO:0005634">
    <property type="term" value="C:nucleus"/>
    <property type="evidence" value="ECO:0007669"/>
    <property type="project" value="TreeGrafter"/>
</dbReference>
<dbReference type="SMART" id="SM00166">
    <property type="entry name" value="UBX"/>
    <property type="match status" value="1"/>
</dbReference>
<name>A0AAV6VN11_9ARAC</name>
<evidence type="ECO:0000256" key="1">
    <source>
        <dbReference type="ARBA" id="ARBA00022553"/>
    </source>
</evidence>
<keyword evidence="5" id="KW-1185">Reference proteome</keyword>
<feature type="compositionally biased region" description="Acidic residues" evidence="2">
    <location>
        <begin position="318"/>
        <end position="333"/>
    </location>
</feature>
<dbReference type="Pfam" id="PF00789">
    <property type="entry name" value="UBX"/>
    <property type="match status" value="1"/>
</dbReference>